<keyword evidence="2" id="KW-1003">Cell membrane</keyword>
<dbReference type="EMBL" id="CP063982">
    <property type="protein sequence ID" value="UOD49689.1"/>
    <property type="molecule type" value="Genomic_DNA"/>
</dbReference>
<dbReference type="InterPro" id="IPR027417">
    <property type="entry name" value="P-loop_NTPase"/>
</dbReference>
<dbReference type="Proteomes" id="UP000831607">
    <property type="component" value="Chromosome"/>
</dbReference>
<feature type="domain" description="ABC transmembrane type-1" evidence="10">
    <location>
        <begin position="19"/>
        <end position="266"/>
    </location>
</feature>
<dbReference type="InterPro" id="IPR039421">
    <property type="entry name" value="Type_1_exporter"/>
</dbReference>
<comment type="subcellular location">
    <subcellularLocation>
        <location evidence="1">Cell membrane</location>
        <topology evidence="1">Multi-pass membrane protein</topology>
    </subcellularLocation>
</comment>
<dbReference type="Pfam" id="PF00005">
    <property type="entry name" value="ABC_tran"/>
    <property type="match status" value="1"/>
</dbReference>
<dbReference type="SMART" id="SM00382">
    <property type="entry name" value="AAA"/>
    <property type="match status" value="1"/>
</dbReference>
<dbReference type="PANTHER" id="PTHR24221:SF653">
    <property type="entry name" value="TRANSPORT ATP-BINDING PROTEIN CYDC"/>
    <property type="match status" value="1"/>
</dbReference>
<gene>
    <name evidence="11" type="ORF">DHf2319_09480</name>
</gene>
<dbReference type="Pfam" id="PF00664">
    <property type="entry name" value="ABC_membrane"/>
    <property type="match status" value="1"/>
</dbReference>
<dbReference type="Gene3D" id="3.40.50.300">
    <property type="entry name" value="P-loop containing nucleotide triphosphate hydrolases"/>
    <property type="match status" value="1"/>
</dbReference>
<feature type="transmembrane region" description="Helical" evidence="8">
    <location>
        <begin position="137"/>
        <end position="157"/>
    </location>
</feature>
<evidence type="ECO:0000256" key="7">
    <source>
        <dbReference type="ARBA" id="ARBA00023136"/>
    </source>
</evidence>
<dbReference type="GO" id="GO:0005524">
    <property type="term" value="F:ATP binding"/>
    <property type="evidence" value="ECO:0007669"/>
    <property type="project" value="UniProtKB-KW"/>
</dbReference>
<dbReference type="InterPro" id="IPR011527">
    <property type="entry name" value="ABC1_TM_dom"/>
</dbReference>
<keyword evidence="12" id="KW-1185">Reference proteome</keyword>
<keyword evidence="3 8" id="KW-0812">Transmembrane</keyword>
<evidence type="ECO:0000256" key="1">
    <source>
        <dbReference type="ARBA" id="ARBA00004651"/>
    </source>
</evidence>
<dbReference type="PROSITE" id="PS50893">
    <property type="entry name" value="ABC_TRANSPORTER_2"/>
    <property type="match status" value="1"/>
</dbReference>
<dbReference type="SUPFAM" id="SSF90123">
    <property type="entry name" value="ABC transporter transmembrane region"/>
    <property type="match status" value="1"/>
</dbReference>
<keyword evidence="7 8" id="KW-0472">Membrane</keyword>
<dbReference type="InterPro" id="IPR003439">
    <property type="entry name" value="ABC_transporter-like_ATP-bd"/>
</dbReference>
<keyword evidence="4" id="KW-0547">Nucleotide-binding</keyword>
<protein>
    <submittedName>
        <fullName evidence="11">ATP-binding cassette domain-containing protein</fullName>
    </submittedName>
</protein>
<evidence type="ECO:0000256" key="8">
    <source>
        <dbReference type="SAM" id="Phobius"/>
    </source>
</evidence>
<evidence type="ECO:0000259" key="9">
    <source>
        <dbReference type="PROSITE" id="PS50893"/>
    </source>
</evidence>
<evidence type="ECO:0000259" key="10">
    <source>
        <dbReference type="PROSITE" id="PS50929"/>
    </source>
</evidence>
<dbReference type="InterPro" id="IPR003593">
    <property type="entry name" value="AAA+_ATPase"/>
</dbReference>
<dbReference type="InterPro" id="IPR036640">
    <property type="entry name" value="ABC1_TM_sf"/>
</dbReference>
<feature type="transmembrane region" description="Helical" evidence="8">
    <location>
        <begin position="41"/>
        <end position="60"/>
    </location>
</feature>
<evidence type="ECO:0000256" key="5">
    <source>
        <dbReference type="ARBA" id="ARBA00022840"/>
    </source>
</evidence>
<dbReference type="RefSeq" id="WP_243477924.1">
    <property type="nucleotide sequence ID" value="NZ_CP063982.1"/>
</dbReference>
<keyword evidence="5 11" id="KW-0067">ATP-binding</keyword>
<evidence type="ECO:0000313" key="12">
    <source>
        <dbReference type="Proteomes" id="UP000831607"/>
    </source>
</evidence>
<sequence>MTIWRYLLKLYQPRAGWLLIAFLSLTVTWLSAAALLAVSGWFITACAMAGLGLIVNLNIFTPSAAIRGLAILRTAGRYAERVIGHEAILRTLADLRIRAFVAMAVRPAKDIDDRRYADLVNRLTADVDTLDGVPLRVIGPLLAAFLTWIAVVVIGAIWGGTVIASVIGLGGLVTFALSAWLARTGHAKGRAVIQARVEQRIAISDHFGGLGDLLAYGKADASQQRLQILEQAQSARLMDQERYASWSEHGVQALTALMTLVVLALGWPALDPAVVTLLALMTLGMNEALGTLPGAFWRVGESTEAGQRLMDLESISTESKTPPNNTSTIVGNPSVSAIDIQQLSCQRQPDTRQFLTARLEPGKPLIIHGQSGTGKSSLLATLAGELAPVAGGVMFGNIDLLALEDDQRYGFVGFLSQNDQLLDLTIREFLSLGLDDVSDDNLRQVLYAVDLLATLDNTQDGFDYRLGVGGSRISGGQGRRLQLAALLLRDPALVLLDEPFRGLQNDLIQTIIERIRPWLSGRCCVIVTHDPSAVPKNWPRIQWPV</sequence>
<keyword evidence="6 8" id="KW-1133">Transmembrane helix</keyword>
<dbReference type="SUPFAM" id="SSF52540">
    <property type="entry name" value="P-loop containing nucleoside triphosphate hydrolases"/>
    <property type="match status" value="1"/>
</dbReference>
<evidence type="ECO:0000256" key="2">
    <source>
        <dbReference type="ARBA" id="ARBA00022475"/>
    </source>
</evidence>
<evidence type="ECO:0000256" key="6">
    <source>
        <dbReference type="ARBA" id="ARBA00022989"/>
    </source>
</evidence>
<organism evidence="11 12">
    <name type="scientific">Orrella daihaiensis</name>
    <dbReference type="NCBI Taxonomy" id="2782176"/>
    <lineage>
        <taxon>Bacteria</taxon>
        <taxon>Pseudomonadati</taxon>
        <taxon>Pseudomonadota</taxon>
        <taxon>Betaproteobacteria</taxon>
        <taxon>Burkholderiales</taxon>
        <taxon>Alcaligenaceae</taxon>
        <taxon>Orrella</taxon>
    </lineage>
</organism>
<evidence type="ECO:0000256" key="4">
    <source>
        <dbReference type="ARBA" id="ARBA00022741"/>
    </source>
</evidence>
<feature type="transmembrane region" description="Helical" evidence="8">
    <location>
        <begin position="163"/>
        <end position="182"/>
    </location>
</feature>
<dbReference type="Gene3D" id="1.20.1560.10">
    <property type="entry name" value="ABC transporter type 1, transmembrane domain"/>
    <property type="match status" value="1"/>
</dbReference>
<dbReference type="PROSITE" id="PS50929">
    <property type="entry name" value="ABC_TM1F"/>
    <property type="match status" value="1"/>
</dbReference>
<evidence type="ECO:0000313" key="11">
    <source>
        <dbReference type="EMBL" id="UOD49689.1"/>
    </source>
</evidence>
<feature type="transmembrane region" description="Helical" evidence="8">
    <location>
        <begin position="15"/>
        <end position="35"/>
    </location>
</feature>
<accession>A0ABY4AHM4</accession>
<proteinExistence type="predicted"/>
<reference evidence="11 12" key="1">
    <citation type="submission" date="2020-11" db="EMBL/GenBank/DDBJ databases">
        <title>Algicoccus daihaiensis sp.nov., isolated from Daihai Lake in Inner Mongolia.</title>
        <authorList>
            <person name="Kai J."/>
        </authorList>
    </citation>
    <scope>NUCLEOTIDE SEQUENCE [LARGE SCALE GENOMIC DNA]</scope>
    <source>
        <strain evidence="12">f23</strain>
    </source>
</reference>
<name>A0ABY4AHM4_9BURK</name>
<evidence type="ECO:0000256" key="3">
    <source>
        <dbReference type="ARBA" id="ARBA00022692"/>
    </source>
</evidence>
<dbReference type="PANTHER" id="PTHR24221">
    <property type="entry name" value="ATP-BINDING CASSETTE SUB-FAMILY B"/>
    <property type="match status" value="1"/>
</dbReference>
<feature type="domain" description="ABC transporter" evidence="9">
    <location>
        <begin position="335"/>
        <end position="544"/>
    </location>
</feature>